<dbReference type="InterPro" id="IPR042279">
    <property type="entry name" value="Pep_M60_3"/>
</dbReference>
<evidence type="ECO:0000256" key="1">
    <source>
        <dbReference type="SAM" id="SignalP"/>
    </source>
</evidence>
<dbReference type="PROSITE" id="PS51723">
    <property type="entry name" value="PEPTIDASE_M60"/>
    <property type="match status" value="1"/>
</dbReference>
<keyword evidence="3" id="KW-0482">Metalloprotease</keyword>
<sequence>MRIRLLYASIAILLSGCGGGSEDAGTTTPPTQPPVQPPALVQYTASSLSVIGGALSPSSQKVESGKSAIFSITADTGFTLEGITGCGGTLNVLTYTTAAMTADCTITPTFISNAENAIKHQDHRLASASELIDFSIAELANIDIKRKAQINQLYQGVGSSISWHPTHDSITFSSFMPENTFTVLPSNVDGSGASAVRGLVMAGEQQGQRYAAMGGNLFSVNTSAQTDTLLKNLLGWLTKGVDKTDGLSIVTAQMPSKADSWYFPHNEGIRTWLTNNYPAAHSINTANTCDYSELSNCINTLKPDLIIISDIDRQSLGFIGIKAAIAKAKAAGIPLLLSNYWRNESPILSPLYLEMGLSTSGNYWSKLNTNNLSVTDILVEDTALTKVNNLLGKLNEGRFDTSVLNDCGGNYLSCNTAAFVDSFKAGADWYRANAETLDNHAIDVFTKADFPLMKAGLLLADKYRSEIDYPIAYSEYAQWQQALFADWTVSYARSHNLAQPDLGEYVTDRANLSKGSNAHYAYPATVTERKTISVPYAGQWTTTGWYALPGQTIKLTRLDSSAANVEIKLNYHRRNTNRAYEQKIYRGPLELAQQRLRLAQGQNLEFSSPYGGPIYLYISGDTSSADGGALSVEVSAEHVAKHPTIMDFSNPAEIAAFNDRIQNTELPHVDLRTDGAEQHLRRDRFLNAIGGDVPDVNALLKSIVDDHINSVYTLAGLKIQGKSLSESLPADVLAACKGLFSDDCIDNSLHTRTIIQHANYDQNAQCGGGCSGNPWDAAWNIDPTGWGDNHELGHNLQTNRLNVQYAAASDHDNWAGYGSRAGENSNNIFPYVVKWKTHYLRDGNTGTVTDGHMNHKDLFYVFMSDAAGTTDTSGKRLVFGANCKVLDAGEDRYTAPWASNAYAVHNGYRMAFYIQMALKAHGMTLSDGTTLNNGFNLFTLLYQHSRIFGKYANNASDWEANRSKLGFGQFSFEGNSVYGGKTVKDIPGNDFMLVSLSKLTGKDWHSHFDMLGLHYSSLAASQTAANATSGAIPMGMYELETDLPPANMSQGLTFVPLSLTDGTTQWKGVGSPTQCTKP</sequence>
<dbReference type="RefSeq" id="WP_306683468.1">
    <property type="nucleotide sequence ID" value="NZ_CP132914.1"/>
</dbReference>
<protein>
    <submittedName>
        <fullName evidence="3">ImpA family metalloprotease</fullName>
        <ecNumber evidence="3">3.4.24.-</ecNumber>
    </submittedName>
</protein>
<name>A0AA50KDG6_9GAMM</name>
<dbReference type="InterPro" id="IPR035423">
    <property type="entry name" value="M60-like_N"/>
</dbReference>
<dbReference type="PROSITE" id="PS51257">
    <property type="entry name" value="PROKAR_LIPOPROTEIN"/>
    <property type="match status" value="1"/>
</dbReference>
<reference evidence="3" key="1">
    <citation type="submission" date="2023-08" db="EMBL/GenBank/DDBJ databases">
        <title>Complete genome sequence of Shewanella oncorhynchi Z-P2, a siderophore putrebactin-producing bacterium.</title>
        <authorList>
            <person name="Zhang Y."/>
        </authorList>
    </citation>
    <scope>NUCLEOTIDE SEQUENCE</scope>
    <source>
        <strain evidence="3">Z-P2</strain>
    </source>
</reference>
<dbReference type="Pfam" id="PF17291">
    <property type="entry name" value="M60-like_N"/>
    <property type="match status" value="1"/>
</dbReference>
<accession>A0AA50KDG6</accession>
<dbReference type="InterPro" id="IPR040711">
    <property type="entry name" value="IMPa_N_2"/>
</dbReference>
<dbReference type="Pfam" id="PF18650">
    <property type="entry name" value="IMPa_N_2"/>
    <property type="match status" value="1"/>
</dbReference>
<dbReference type="InterPro" id="IPR041549">
    <property type="entry name" value="IMPa_helical"/>
</dbReference>
<feature type="signal peptide" evidence="1">
    <location>
        <begin position="1"/>
        <end position="20"/>
    </location>
</feature>
<dbReference type="NCBIfam" id="NF038322">
    <property type="entry name" value="ImpA_fam_HExGH"/>
    <property type="match status" value="1"/>
</dbReference>
<dbReference type="GO" id="GO:0008237">
    <property type="term" value="F:metallopeptidase activity"/>
    <property type="evidence" value="ECO:0007669"/>
    <property type="project" value="UniProtKB-KW"/>
</dbReference>
<keyword evidence="3" id="KW-0645">Protease</keyword>
<evidence type="ECO:0000259" key="2">
    <source>
        <dbReference type="PROSITE" id="PS51723"/>
    </source>
</evidence>
<dbReference type="SMART" id="SM01276">
    <property type="entry name" value="M60-like"/>
    <property type="match status" value="1"/>
</dbReference>
<dbReference type="EC" id="3.4.24.-" evidence="3"/>
<dbReference type="Pfam" id="PF18642">
    <property type="entry name" value="IMPa_helical"/>
    <property type="match status" value="1"/>
</dbReference>
<dbReference type="AlphaFoldDB" id="A0AA50KDG6"/>
<dbReference type="Proteomes" id="UP001236800">
    <property type="component" value="Chromosome"/>
</dbReference>
<evidence type="ECO:0000313" key="3">
    <source>
        <dbReference type="EMBL" id="WMB72617.1"/>
    </source>
</evidence>
<gene>
    <name evidence="3" type="ORF">RA178_19715</name>
</gene>
<keyword evidence="3" id="KW-0378">Hydrolase</keyword>
<feature type="domain" description="Peptidase M60" evidence="2">
    <location>
        <begin position="538"/>
        <end position="868"/>
    </location>
</feature>
<feature type="chain" id="PRO_5041439436" evidence="1">
    <location>
        <begin position="21"/>
        <end position="1078"/>
    </location>
</feature>
<dbReference type="GeneID" id="301341460"/>
<dbReference type="InterPro" id="IPR031161">
    <property type="entry name" value="Peptidase_M60_dom"/>
</dbReference>
<dbReference type="EMBL" id="CP132914">
    <property type="protein sequence ID" value="WMB72617.1"/>
    <property type="molecule type" value="Genomic_DNA"/>
</dbReference>
<dbReference type="KEGG" id="sog:RA178_19715"/>
<proteinExistence type="predicted"/>
<keyword evidence="1" id="KW-0732">Signal</keyword>
<dbReference type="Gene3D" id="1.10.390.30">
    <property type="entry name" value="Peptidase M60, enhancin-like domain 3"/>
    <property type="match status" value="1"/>
</dbReference>
<organism evidence="3">
    <name type="scientific">Shewanella oncorhynchi</name>
    <dbReference type="NCBI Taxonomy" id="2726434"/>
    <lineage>
        <taxon>Bacteria</taxon>
        <taxon>Pseudomonadati</taxon>
        <taxon>Pseudomonadota</taxon>
        <taxon>Gammaproteobacteria</taxon>
        <taxon>Alteromonadales</taxon>
        <taxon>Shewanellaceae</taxon>
        <taxon>Shewanella</taxon>
    </lineage>
</organism>